<reference evidence="3" key="3">
    <citation type="submission" date="2025-09" db="UniProtKB">
        <authorList>
            <consortium name="Ensembl"/>
        </authorList>
    </citation>
    <scope>IDENTIFICATION</scope>
</reference>
<dbReference type="GeneTree" id="ENSGT01150000286909"/>
<accession>A0A671YR52</accession>
<reference evidence="3" key="2">
    <citation type="submission" date="2025-08" db="UniProtKB">
        <authorList>
            <consortium name="Ensembl"/>
        </authorList>
    </citation>
    <scope>IDENTIFICATION</scope>
</reference>
<dbReference type="SUPFAM" id="SSF56672">
    <property type="entry name" value="DNA/RNA polymerases"/>
    <property type="match status" value="1"/>
</dbReference>
<keyword evidence="4" id="KW-1185">Reference proteome</keyword>
<evidence type="ECO:0000259" key="2">
    <source>
        <dbReference type="PROSITE" id="PS50878"/>
    </source>
</evidence>
<dbReference type="Proteomes" id="UP000472265">
    <property type="component" value="Chromosome 5"/>
</dbReference>
<dbReference type="InterPro" id="IPR005135">
    <property type="entry name" value="Endo/exonuclease/phosphatase"/>
</dbReference>
<dbReference type="InParanoid" id="A0A671YR52"/>
<dbReference type="Ensembl" id="ENSSAUT00010068959.1">
    <property type="protein sequence ID" value="ENSSAUP00010065841.1"/>
    <property type="gene ID" value="ENSSAUG00010026316.1"/>
</dbReference>
<dbReference type="InterPro" id="IPR036691">
    <property type="entry name" value="Endo/exonu/phosph_ase_sf"/>
</dbReference>
<name>A0A671YR52_SPAAU</name>
<dbReference type="Pfam" id="PF00078">
    <property type="entry name" value="RVT_1"/>
    <property type="match status" value="1"/>
</dbReference>
<evidence type="ECO:0000256" key="1">
    <source>
        <dbReference type="SAM" id="MobiDB-lite"/>
    </source>
</evidence>
<organism evidence="3 4">
    <name type="scientific">Sparus aurata</name>
    <name type="common">Gilthead sea bream</name>
    <dbReference type="NCBI Taxonomy" id="8175"/>
    <lineage>
        <taxon>Eukaryota</taxon>
        <taxon>Metazoa</taxon>
        <taxon>Chordata</taxon>
        <taxon>Craniata</taxon>
        <taxon>Vertebrata</taxon>
        <taxon>Euteleostomi</taxon>
        <taxon>Actinopterygii</taxon>
        <taxon>Neopterygii</taxon>
        <taxon>Teleostei</taxon>
        <taxon>Neoteleostei</taxon>
        <taxon>Acanthomorphata</taxon>
        <taxon>Eupercaria</taxon>
        <taxon>Spariformes</taxon>
        <taxon>Sparidae</taxon>
        <taxon>Sparus</taxon>
    </lineage>
</organism>
<dbReference type="GO" id="GO:0003824">
    <property type="term" value="F:catalytic activity"/>
    <property type="evidence" value="ECO:0007669"/>
    <property type="project" value="InterPro"/>
</dbReference>
<protein>
    <recommendedName>
        <fullName evidence="2">Reverse transcriptase domain-containing protein</fullName>
    </recommendedName>
</protein>
<dbReference type="PANTHER" id="PTHR33332">
    <property type="entry name" value="REVERSE TRANSCRIPTASE DOMAIN-CONTAINING PROTEIN"/>
    <property type="match status" value="1"/>
</dbReference>
<dbReference type="Pfam" id="PF03372">
    <property type="entry name" value="Exo_endo_phos"/>
    <property type="match status" value="1"/>
</dbReference>
<dbReference type="SUPFAM" id="SSF56219">
    <property type="entry name" value="DNase I-like"/>
    <property type="match status" value="1"/>
</dbReference>
<evidence type="ECO:0000313" key="4">
    <source>
        <dbReference type="Proteomes" id="UP000472265"/>
    </source>
</evidence>
<proteinExistence type="predicted"/>
<reference evidence="3" key="1">
    <citation type="submission" date="2021-04" db="EMBL/GenBank/DDBJ databases">
        <authorList>
            <consortium name="Wellcome Sanger Institute Data Sharing"/>
        </authorList>
    </citation>
    <scope>NUCLEOTIDE SEQUENCE [LARGE SCALE GENOMIC DNA]</scope>
</reference>
<dbReference type="CDD" id="cd01650">
    <property type="entry name" value="RT_nLTR_like"/>
    <property type="match status" value="1"/>
</dbReference>
<feature type="region of interest" description="Disordered" evidence="1">
    <location>
        <begin position="15"/>
        <end position="60"/>
    </location>
</feature>
<dbReference type="AlphaFoldDB" id="A0A671YR52"/>
<feature type="domain" description="Reverse transcriptase" evidence="2">
    <location>
        <begin position="551"/>
        <end position="828"/>
    </location>
</feature>
<dbReference type="Gene3D" id="3.60.10.10">
    <property type="entry name" value="Endonuclease/exonuclease/phosphatase"/>
    <property type="match status" value="1"/>
</dbReference>
<evidence type="ECO:0000313" key="3">
    <source>
        <dbReference type="Ensembl" id="ENSSAUP00010065841.1"/>
    </source>
</evidence>
<dbReference type="InterPro" id="IPR043502">
    <property type="entry name" value="DNA/RNA_pol_sf"/>
</dbReference>
<dbReference type="InterPro" id="IPR000477">
    <property type="entry name" value="RT_dom"/>
</dbReference>
<dbReference type="OMA" id="RSHEHIT"/>
<dbReference type="PROSITE" id="PS50878">
    <property type="entry name" value="RT_POL"/>
    <property type="match status" value="1"/>
</dbReference>
<sequence length="1027" mass="114102">LFTPQTPSAATLLHPVPTAAQSTPPLTSAPLRPNQSLTLPPESFPIQSITSHRPPRPRCTSNAVNIKNLCPIFCTPATPHPTPTPKHLKLALFNTRSLTNKSAILHELITDNKLDFLCLTETWHRPLDYFSLNQTTPSGYTYIDKPRPDGRGGGVAAIFRKNLNISTISIPPSQSFKHVALKLPGPTPLVISIIYRPPKPNHSFLSDLAAFVTQLSAISPSILLLGDFNFHIDDPNCKSAIDLLELLHCLHLTQHVNFPTHCRGHILDLVCSAGLTLHQLSSLDLHISDHLAITLDFITPVPPPKLKRNITFRNIKSINPSALSDVLANTLSTSTPPPTACPSDLASYYNNTLSLCLDKLAPLNTRTVSFTHTAPWYTPELRQLKTRKRQLERLYKKTGLTVHLHAYTDHLSDYKNALNSARSSYYSQLIHSGSNNPKTLFSTVNKLLKPCDSTLSSITVDKCNSFLSFFQSKIDSIYNQLSNPPTTSDSQPPAAPTTPPLSQFTLVSPLELLPIVSNMKSSTSVLDPIPSSIIKLCLPAISPLIVTIINSSLTSGFVPQTLKLAAVTPILKNPALDPDTISDFRPISNLPFLSKILERVVAAQIKTHLHSHELYEPFQSGFRPQHSTETALLKITNDLLLSADSGHLNILILLDLTAAFDTINHSILLSRLQTSLNITGSALSWLKSYLTDRHQFIHINNCSSSTVPLPQGVPQGSVLGPLLFILYLLPIGSIIRRHGLHFHCYADDIQIYISTKSITPATLYTLTNCLTELKSWLQTNFLQLNCDKSEIILIGPKSLATSTQNFSLSIDNTTLSPSPFIRNLGIIFNNNLSFEHHISRLTQTAFFHLKNIARLRPLLSFSAAETLIHAFITSRLDYCNSILYGSSSKVLNKLQYIQNSAARLLTHTRSHEHITPVLQHLHWLPIPYRINFKLLLLTHKALHNQAPSYLTDLLHHHTPTRNLRSSDANLLSHPLRTKHRTWGYRAFSIAAPSLWNALPKHIRDCSNPSTFKSLLKTHLFKSAFNLQ</sequence>